<evidence type="ECO:0000313" key="3">
    <source>
        <dbReference type="Proteomes" id="UP000020595"/>
    </source>
</evidence>
<dbReference type="RefSeq" id="WP_001170031.1">
    <property type="nucleotide sequence ID" value="NZ_JEWH01000001.1"/>
</dbReference>
<dbReference type="Gene3D" id="3.40.50.2000">
    <property type="entry name" value="Glycogen Phosphorylase B"/>
    <property type="match status" value="1"/>
</dbReference>
<dbReference type="PATRIC" id="fig|1310613.3.peg.16"/>
<dbReference type="InterPro" id="IPR055259">
    <property type="entry name" value="YkvP/CgeB_Glyco_trans-like"/>
</dbReference>
<proteinExistence type="predicted"/>
<feature type="domain" description="Spore protein YkvP/CgeB glycosyl transferase-like" evidence="1">
    <location>
        <begin position="173"/>
        <end position="306"/>
    </location>
</feature>
<dbReference type="Proteomes" id="UP000020595">
    <property type="component" value="Unassembled WGS sequence"/>
</dbReference>
<gene>
    <name evidence="2" type="ORF">J512_0016</name>
</gene>
<dbReference type="AlphaFoldDB" id="A0A009HTN9"/>
<reference evidence="2 3" key="1">
    <citation type="submission" date="2014-02" db="EMBL/GenBank/DDBJ databases">
        <title>Comparative genomics and transcriptomics to identify genetic mechanisms underlying the emergence of carbapenem resistant Acinetobacter baumannii (CRAb).</title>
        <authorList>
            <person name="Harris A.D."/>
            <person name="Johnson K.J."/>
            <person name="George J."/>
            <person name="Shefchek K."/>
            <person name="Daugherty S.C."/>
            <person name="Parankush S."/>
            <person name="Sadzewicz L."/>
            <person name="Tallon L."/>
            <person name="Sengamalay N."/>
            <person name="Hazen T.H."/>
            <person name="Rasko D.A."/>
        </authorList>
    </citation>
    <scope>NUCLEOTIDE SEQUENCE [LARGE SCALE GENOMIC DNA]</scope>
    <source>
        <strain evidence="2 3">1295743</strain>
    </source>
</reference>
<evidence type="ECO:0000313" key="2">
    <source>
        <dbReference type="EMBL" id="EXB07622.1"/>
    </source>
</evidence>
<dbReference type="EMBL" id="JEWH01000001">
    <property type="protein sequence ID" value="EXB07622.1"/>
    <property type="molecule type" value="Genomic_DNA"/>
</dbReference>
<name>A0A009HTN9_ACIB9</name>
<dbReference type="Pfam" id="PF13524">
    <property type="entry name" value="Glyco_trans_1_2"/>
    <property type="match status" value="1"/>
</dbReference>
<protein>
    <recommendedName>
        <fullName evidence="1">Spore protein YkvP/CgeB glycosyl transferase-like domain-containing protein</fullName>
    </recommendedName>
</protein>
<comment type="caution">
    <text evidence="2">The sequence shown here is derived from an EMBL/GenBank/DDBJ whole genome shotgun (WGS) entry which is preliminary data.</text>
</comment>
<evidence type="ECO:0000259" key="1">
    <source>
        <dbReference type="Pfam" id="PF13524"/>
    </source>
</evidence>
<accession>A0A009HTN9</accession>
<sequence>MQKKLLIIGKRSGILQWYENILAAAHQSPDYEIQGFALNHNNTTDRFLKKLLPNKDIYTANLLKKKLQTFQPDLILIADLFYFNDHLLQVLADFPCKKAHWIGDFFDERLLKSKDVIDLYCFTDSSFIEDARAMGLNHAIYLPLAYNPNVFFSSNEQKDDRLLFVGAWSPDRQELIEQIPLPLTVYGKGWDKLSKSNSIVHPHNIPLTEVAELYRTHRYILNVINKKNIRQGMNMRCFEAPACGCILVSEYVEDLNYAFDIKNEIISFENPQELQLKLKDPIISAEAAMYKVQQSHTYKNRIETVVDLLLQA</sequence>
<organism evidence="2 3">
    <name type="scientific">Acinetobacter baumannii (strain 1295743)</name>
    <dbReference type="NCBI Taxonomy" id="1310613"/>
    <lineage>
        <taxon>Bacteria</taxon>
        <taxon>Pseudomonadati</taxon>
        <taxon>Pseudomonadota</taxon>
        <taxon>Gammaproteobacteria</taxon>
        <taxon>Moraxellales</taxon>
        <taxon>Moraxellaceae</taxon>
        <taxon>Acinetobacter</taxon>
        <taxon>Acinetobacter calcoaceticus/baumannii complex</taxon>
    </lineage>
</organism>
<dbReference type="SUPFAM" id="SSF53756">
    <property type="entry name" value="UDP-Glycosyltransferase/glycogen phosphorylase"/>
    <property type="match status" value="1"/>
</dbReference>